<protein>
    <submittedName>
        <fullName evidence="4">Flavin reductase family protein</fullName>
    </submittedName>
</protein>
<evidence type="ECO:0000256" key="2">
    <source>
        <dbReference type="ARBA" id="ARBA00023002"/>
    </source>
</evidence>
<sequence length="175" mass="18731">MTAIEHFDSIKLRRALGNFATGVTVVTTRAPNGKHLGVTANSFNSVSLDPALVLWSIDKQSSSAPAFLDATHFAVNVLSADQVAHSNHFARRSIDKFSGCEFQDGLGGTAVLPDCAAVFECRSHQVVEGGDHWILIGRVLRFSDSGKAPLLYHQGNYAHVMPLVQDSALRTGAGT</sequence>
<dbReference type="GO" id="GO:0042602">
    <property type="term" value="F:riboflavin reductase (NADPH) activity"/>
    <property type="evidence" value="ECO:0007669"/>
    <property type="project" value="TreeGrafter"/>
</dbReference>
<dbReference type="Proteomes" id="UP000664303">
    <property type="component" value="Unassembled WGS sequence"/>
</dbReference>
<dbReference type="SMART" id="SM00903">
    <property type="entry name" value="Flavin_Reduct"/>
    <property type="match status" value="1"/>
</dbReference>
<dbReference type="InterPro" id="IPR012349">
    <property type="entry name" value="Split_barrel_FMN-bd"/>
</dbReference>
<dbReference type="Gene3D" id="2.30.110.10">
    <property type="entry name" value="Electron Transport, Fmn-binding Protein, Chain A"/>
    <property type="match status" value="1"/>
</dbReference>
<organism evidence="4 5">
    <name type="scientific">Parahaliea mediterranea</name>
    <dbReference type="NCBI Taxonomy" id="651086"/>
    <lineage>
        <taxon>Bacteria</taxon>
        <taxon>Pseudomonadati</taxon>
        <taxon>Pseudomonadota</taxon>
        <taxon>Gammaproteobacteria</taxon>
        <taxon>Cellvibrionales</taxon>
        <taxon>Halieaceae</taxon>
        <taxon>Parahaliea</taxon>
    </lineage>
</organism>
<dbReference type="RefSeq" id="WP_206560775.1">
    <property type="nucleotide sequence ID" value="NZ_JAFKCZ010000008.1"/>
</dbReference>
<dbReference type="Pfam" id="PF01613">
    <property type="entry name" value="Flavin_Reduct"/>
    <property type="match status" value="1"/>
</dbReference>
<evidence type="ECO:0000313" key="4">
    <source>
        <dbReference type="EMBL" id="MBN7797322.1"/>
    </source>
</evidence>
<proteinExistence type="inferred from homology"/>
<evidence type="ECO:0000256" key="1">
    <source>
        <dbReference type="ARBA" id="ARBA00008898"/>
    </source>
</evidence>
<dbReference type="InterPro" id="IPR002563">
    <property type="entry name" value="Flavin_Rdtase-like_dom"/>
</dbReference>
<dbReference type="EMBL" id="JAFKCZ010000008">
    <property type="protein sequence ID" value="MBN7797322.1"/>
    <property type="molecule type" value="Genomic_DNA"/>
</dbReference>
<feature type="domain" description="Flavin reductase like" evidence="3">
    <location>
        <begin position="16"/>
        <end position="159"/>
    </location>
</feature>
<dbReference type="InterPro" id="IPR050268">
    <property type="entry name" value="NADH-dep_flavin_reductase"/>
</dbReference>
<accession>A0A939DH16</accession>
<keyword evidence="2" id="KW-0560">Oxidoreductase</keyword>
<dbReference type="SUPFAM" id="SSF50475">
    <property type="entry name" value="FMN-binding split barrel"/>
    <property type="match status" value="1"/>
</dbReference>
<evidence type="ECO:0000313" key="5">
    <source>
        <dbReference type="Proteomes" id="UP000664303"/>
    </source>
</evidence>
<comment type="caution">
    <text evidence="4">The sequence shown here is derived from an EMBL/GenBank/DDBJ whole genome shotgun (WGS) entry which is preliminary data.</text>
</comment>
<evidence type="ECO:0000259" key="3">
    <source>
        <dbReference type="SMART" id="SM00903"/>
    </source>
</evidence>
<gene>
    <name evidence="4" type="ORF">JYP50_12010</name>
</gene>
<dbReference type="PANTHER" id="PTHR30466:SF11">
    <property type="entry name" value="FLAVIN-DEPENDENT MONOOXYGENASE, REDUCTASE SUBUNIT HSAB"/>
    <property type="match status" value="1"/>
</dbReference>
<reference evidence="4" key="1">
    <citation type="submission" date="2021-02" db="EMBL/GenBank/DDBJ databases">
        <title>PHA producing bacteria isolated from coastal sediment in Guangdong, Shenzhen.</title>
        <authorList>
            <person name="Zheng W."/>
            <person name="Yu S."/>
            <person name="Huang Y."/>
        </authorList>
    </citation>
    <scope>NUCLEOTIDE SEQUENCE</scope>
    <source>
        <strain evidence="4">TN14-10</strain>
    </source>
</reference>
<comment type="similarity">
    <text evidence="1">Belongs to the non-flavoprotein flavin reductase family.</text>
</comment>
<keyword evidence="5" id="KW-1185">Reference proteome</keyword>
<dbReference type="GO" id="GO:0010181">
    <property type="term" value="F:FMN binding"/>
    <property type="evidence" value="ECO:0007669"/>
    <property type="project" value="InterPro"/>
</dbReference>
<name>A0A939DH16_9GAMM</name>
<dbReference type="AlphaFoldDB" id="A0A939DH16"/>
<dbReference type="PANTHER" id="PTHR30466">
    <property type="entry name" value="FLAVIN REDUCTASE"/>
    <property type="match status" value="1"/>
</dbReference>